<accession>A0A078HY92</accession>
<dbReference type="Proteomes" id="UP000028999">
    <property type="component" value="Unassembled WGS sequence"/>
</dbReference>
<organism evidence="2 3">
    <name type="scientific">Brassica napus</name>
    <name type="common">Rape</name>
    <dbReference type="NCBI Taxonomy" id="3708"/>
    <lineage>
        <taxon>Eukaryota</taxon>
        <taxon>Viridiplantae</taxon>
        <taxon>Streptophyta</taxon>
        <taxon>Embryophyta</taxon>
        <taxon>Tracheophyta</taxon>
        <taxon>Spermatophyta</taxon>
        <taxon>Magnoliopsida</taxon>
        <taxon>eudicotyledons</taxon>
        <taxon>Gunneridae</taxon>
        <taxon>Pentapetalae</taxon>
        <taxon>rosids</taxon>
        <taxon>malvids</taxon>
        <taxon>Brassicales</taxon>
        <taxon>Brassicaceae</taxon>
        <taxon>Brassiceae</taxon>
        <taxon>Brassica</taxon>
    </lineage>
</organism>
<sequence>MGGESNEGEMGLNYEDDESGISRVGNISVLSYAKTNFDIVSIKGICFTNREDDTIYWEYIPIFRLKPASVSNEGEMLSKGFKDEIYEAYRYDVQGIEQYYVDVVKKSGSLIHFVIFMGRLLSIKLLTSTAQDKRYMWISLLRRWGVSLHKLPLPFNGDGQSIDKLLYYHPGSSSGYPDMFERLFPFGDCGGGVTGQIGHFLGSNKKVESVGILIRAGESHEDRHQVSGDGVLGASTIRKEGKS</sequence>
<dbReference type="Gramene" id="CDY42661">
    <property type="protein sequence ID" value="CDY42661"/>
    <property type="gene ID" value="GSBRNA2T00075172001"/>
</dbReference>
<reference evidence="2 3" key="1">
    <citation type="journal article" date="2014" name="Science">
        <title>Plant genetics. Early allopolyploid evolution in the post-Neolithic Brassica napus oilseed genome.</title>
        <authorList>
            <person name="Chalhoub B."/>
            <person name="Denoeud F."/>
            <person name="Liu S."/>
            <person name="Parkin I.A."/>
            <person name="Tang H."/>
            <person name="Wang X."/>
            <person name="Chiquet J."/>
            <person name="Belcram H."/>
            <person name="Tong C."/>
            <person name="Samans B."/>
            <person name="Correa M."/>
            <person name="Da Silva C."/>
            <person name="Just J."/>
            <person name="Falentin C."/>
            <person name="Koh C.S."/>
            <person name="Le Clainche I."/>
            <person name="Bernard M."/>
            <person name="Bento P."/>
            <person name="Noel B."/>
            <person name="Labadie K."/>
            <person name="Alberti A."/>
            <person name="Charles M."/>
            <person name="Arnaud D."/>
            <person name="Guo H."/>
            <person name="Daviaud C."/>
            <person name="Alamery S."/>
            <person name="Jabbari K."/>
            <person name="Zhao M."/>
            <person name="Edger P.P."/>
            <person name="Chelaifa H."/>
            <person name="Tack D."/>
            <person name="Lassalle G."/>
            <person name="Mestiri I."/>
            <person name="Schnel N."/>
            <person name="Le Paslier M.C."/>
            <person name="Fan G."/>
            <person name="Renault V."/>
            <person name="Bayer P.E."/>
            <person name="Golicz A.A."/>
            <person name="Manoli S."/>
            <person name="Lee T.H."/>
            <person name="Thi V.H."/>
            <person name="Chalabi S."/>
            <person name="Hu Q."/>
            <person name="Fan C."/>
            <person name="Tollenaere R."/>
            <person name="Lu Y."/>
            <person name="Battail C."/>
            <person name="Shen J."/>
            <person name="Sidebottom C.H."/>
            <person name="Wang X."/>
            <person name="Canaguier A."/>
            <person name="Chauveau A."/>
            <person name="Berard A."/>
            <person name="Deniot G."/>
            <person name="Guan M."/>
            <person name="Liu Z."/>
            <person name="Sun F."/>
            <person name="Lim Y.P."/>
            <person name="Lyons E."/>
            <person name="Town C.D."/>
            <person name="Bancroft I."/>
            <person name="Wang X."/>
            <person name="Meng J."/>
            <person name="Ma J."/>
            <person name="Pires J.C."/>
            <person name="King G.J."/>
            <person name="Brunel D."/>
            <person name="Delourme R."/>
            <person name="Renard M."/>
            <person name="Aury J.M."/>
            <person name="Adams K.L."/>
            <person name="Batley J."/>
            <person name="Snowdon R.J."/>
            <person name="Tost J."/>
            <person name="Edwards D."/>
            <person name="Zhou Y."/>
            <person name="Hua W."/>
            <person name="Sharpe A.G."/>
            <person name="Paterson A.H."/>
            <person name="Guan C."/>
            <person name="Wincker P."/>
        </authorList>
    </citation>
    <scope>NUCLEOTIDE SEQUENCE [LARGE SCALE GENOMIC DNA]</scope>
    <source>
        <strain evidence="3">cv. Darmor-bzh</strain>
    </source>
</reference>
<dbReference type="EMBL" id="LK032531">
    <property type="protein sequence ID" value="CDY42661.1"/>
    <property type="molecule type" value="Genomic_DNA"/>
</dbReference>
<evidence type="ECO:0000256" key="1">
    <source>
        <dbReference type="SAM" id="MobiDB-lite"/>
    </source>
</evidence>
<dbReference type="AlphaFoldDB" id="A0A078HY92"/>
<dbReference type="PaxDb" id="3708-A0A078HY92"/>
<keyword evidence="3" id="KW-1185">Reference proteome</keyword>
<feature type="region of interest" description="Disordered" evidence="1">
    <location>
        <begin position="224"/>
        <end position="243"/>
    </location>
</feature>
<gene>
    <name evidence="2" type="primary">BnaC04g22450D</name>
    <name evidence="2" type="ORF">GSBRNA2T00075172001</name>
</gene>
<evidence type="ECO:0000313" key="3">
    <source>
        <dbReference type="Proteomes" id="UP000028999"/>
    </source>
</evidence>
<name>A0A078HY92_BRANA</name>
<protein>
    <submittedName>
        <fullName evidence="2">BnaC04g22450D protein</fullName>
    </submittedName>
</protein>
<evidence type="ECO:0000313" key="2">
    <source>
        <dbReference type="EMBL" id="CDY42661.1"/>
    </source>
</evidence>
<proteinExistence type="predicted"/>